<evidence type="ECO:0000256" key="2">
    <source>
        <dbReference type="SAM" id="SignalP"/>
    </source>
</evidence>
<feature type="region of interest" description="Disordered" evidence="1">
    <location>
        <begin position="94"/>
        <end position="122"/>
    </location>
</feature>
<keyword evidence="2" id="KW-0732">Signal</keyword>
<reference evidence="3 4" key="1">
    <citation type="journal article" date="2014" name="PLoS Genet.">
        <title>Analysis of the Phlebiopsis gigantea genome, transcriptome and secretome provides insight into its pioneer colonization strategies of wood.</title>
        <authorList>
            <person name="Hori C."/>
            <person name="Ishida T."/>
            <person name="Igarashi K."/>
            <person name="Samejima M."/>
            <person name="Suzuki H."/>
            <person name="Master E."/>
            <person name="Ferreira P."/>
            <person name="Ruiz-Duenas F.J."/>
            <person name="Held B."/>
            <person name="Canessa P."/>
            <person name="Larrondo L.F."/>
            <person name="Schmoll M."/>
            <person name="Druzhinina I.S."/>
            <person name="Kubicek C.P."/>
            <person name="Gaskell J.A."/>
            <person name="Kersten P."/>
            <person name="St John F."/>
            <person name="Glasner J."/>
            <person name="Sabat G."/>
            <person name="Splinter BonDurant S."/>
            <person name="Syed K."/>
            <person name="Yadav J."/>
            <person name="Mgbeahuruike A.C."/>
            <person name="Kovalchuk A."/>
            <person name="Asiegbu F.O."/>
            <person name="Lackner G."/>
            <person name="Hoffmeister D."/>
            <person name="Rencoret J."/>
            <person name="Gutierrez A."/>
            <person name="Sun H."/>
            <person name="Lindquist E."/>
            <person name="Barry K."/>
            <person name="Riley R."/>
            <person name="Grigoriev I.V."/>
            <person name="Henrissat B."/>
            <person name="Kues U."/>
            <person name="Berka R.M."/>
            <person name="Martinez A.T."/>
            <person name="Covert S.F."/>
            <person name="Blanchette R.A."/>
            <person name="Cullen D."/>
        </authorList>
    </citation>
    <scope>NUCLEOTIDE SEQUENCE [LARGE SCALE GENOMIC DNA]</scope>
    <source>
        <strain evidence="3 4">11061_1 CR5-6</strain>
    </source>
</reference>
<dbReference type="HOGENOM" id="CLU_816649_0_0_1"/>
<feature type="signal peptide" evidence="2">
    <location>
        <begin position="1"/>
        <end position="21"/>
    </location>
</feature>
<dbReference type="EMBL" id="KN840521">
    <property type="protein sequence ID" value="KIP06312.1"/>
    <property type="molecule type" value="Genomic_DNA"/>
</dbReference>
<dbReference type="AlphaFoldDB" id="A0A0C3S6Q0"/>
<keyword evidence="4" id="KW-1185">Reference proteome</keyword>
<protein>
    <submittedName>
        <fullName evidence="3">Uncharacterized protein</fullName>
    </submittedName>
</protein>
<name>A0A0C3S6Q0_PHLG1</name>
<feature type="compositionally biased region" description="Low complexity" evidence="1">
    <location>
        <begin position="268"/>
        <end position="280"/>
    </location>
</feature>
<evidence type="ECO:0000256" key="1">
    <source>
        <dbReference type="SAM" id="MobiDB-lite"/>
    </source>
</evidence>
<sequence length="340" mass="36169">MVMRGSHLVLTATAYIGWVRAGCRQSSPVRISVPAIVVLCPLPLVSPPPPLMSHALAVSAFPEIPNLHQRYQALPTQAPRLVLDTSANRIGAGPVTVSNAGSVEQSSANAQLSDDDLESPSSPMIFRTVDEPGRYLDHAADRSLPHISASGLAAWHSGTVSTKASIAALGLSQHSPTPSYDLLSTSSWLSPRRDHLDLHIPPRSSSLPSSHRISICGSNHTMSRSPTPSSVDSDRCSEIVFAEPSPQEAEYGSAPKLSLCTTSLAPTSSPYASSSSQASPERGQPRRAQVGRGGVEAAGAQRGHPCATFAEGVRENRTLRHLPYFCRLLCLCFVFPRSNS</sequence>
<proteinExistence type="predicted"/>
<accession>A0A0C3S6Q0</accession>
<evidence type="ECO:0000313" key="4">
    <source>
        <dbReference type="Proteomes" id="UP000053257"/>
    </source>
</evidence>
<dbReference type="Proteomes" id="UP000053257">
    <property type="component" value="Unassembled WGS sequence"/>
</dbReference>
<organism evidence="3 4">
    <name type="scientific">Phlebiopsis gigantea (strain 11061_1 CR5-6)</name>
    <name type="common">White-rot fungus</name>
    <name type="synonym">Peniophora gigantea</name>
    <dbReference type="NCBI Taxonomy" id="745531"/>
    <lineage>
        <taxon>Eukaryota</taxon>
        <taxon>Fungi</taxon>
        <taxon>Dikarya</taxon>
        <taxon>Basidiomycota</taxon>
        <taxon>Agaricomycotina</taxon>
        <taxon>Agaricomycetes</taxon>
        <taxon>Polyporales</taxon>
        <taxon>Phanerochaetaceae</taxon>
        <taxon>Phlebiopsis</taxon>
    </lineage>
</organism>
<feature type="compositionally biased region" description="Polar residues" evidence="1">
    <location>
        <begin position="96"/>
        <end position="111"/>
    </location>
</feature>
<feature type="chain" id="PRO_5002178212" evidence="2">
    <location>
        <begin position="22"/>
        <end position="340"/>
    </location>
</feature>
<gene>
    <name evidence="3" type="ORF">PHLGIDRAFT_465598</name>
</gene>
<feature type="region of interest" description="Disordered" evidence="1">
    <location>
        <begin position="268"/>
        <end position="301"/>
    </location>
</feature>
<evidence type="ECO:0000313" key="3">
    <source>
        <dbReference type="EMBL" id="KIP06312.1"/>
    </source>
</evidence>